<gene>
    <name evidence="2" type="ORF">N656DRAFT_775166</name>
</gene>
<proteinExistence type="predicted"/>
<keyword evidence="3" id="KW-1185">Reference proteome</keyword>
<evidence type="ECO:0000313" key="2">
    <source>
        <dbReference type="EMBL" id="KAK4116811.1"/>
    </source>
</evidence>
<feature type="signal peptide" evidence="1">
    <location>
        <begin position="1"/>
        <end position="21"/>
    </location>
</feature>
<sequence length="79" mass="8316">MIPYSVFVLGCVALCAWMSLCTPCASLSRGPQLLVSIPAKSTRTGLRHLAVLGRLSDLSKISTDGANRTSPIGEVKLSV</sequence>
<organism evidence="2 3">
    <name type="scientific">Canariomyces notabilis</name>
    <dbReference type="NCBI Taxonomy" id="2074819"/>
    <lineage>
        <taxon>Eukaryota</taxon>
        <taxon>Fungi</taxon>
        <taxon>Dikarya</taxon>
        <taxon>Ascomycota</taxon>
        <taxon>Pezizomycotina</taxon>
        <taxon>Sordariomycetes</taxon>
        <taxon>Sordariomycetidae</taxon>
        <taxon>Sordariales</taxon>
        <taxon>Chaetomiaceae</taxon>
        <taxon>Canariomyces</taxon>
    </lineage>
</organism>
<dbReference type="Proteomes" id="UP001302812">
    <property type="component" value="Unassembled WGS sequence"/>
</dbReference>
<keyword evidence="1" id="KW-0732">Signal</keyword>
<dbReference type="GeneID" id="89938529"/>
<reference evidence="2" key="2">
    <citation type="submission" date="2023-05" db="EMBL/GenBank/DDBJ databases">
        <authorList>
            <consortium name="Lawrence Berkeley National Laboratory"/>
            <person name="Steindorff A."/>
            <person name="Hensen N."/>
            <person name="Bonometti L."/>
            <person name="Westerberg I."/>
            <person name="Brannstrom I.O."/>
            <person name="Guillou S."/>
            <person name="Cros-Aarteil S."/>
            <person name="Calhoun S."/>
            <person name="Haridas S."/>
            <person name="Kuo A."/>
            <person name="Mondo S."/>
            <person name="Pangilinan J."/>
            <person name="Riley R."/>
            <person name="Labutti K."/>
            <person name="Andreopoulos B."/>
            <person name="Lipzen A."/>
            <person name="Chen C."/>
            <person name="Yanf M."/>
            <person name="Daum C."/>
            <person name="Ng V."/>
            <person name="Clum A."/>
            <person name="Ohm R."/>
            <person name="Martin F."/>
            <person name="Silar P."/>
            <person name="Natvig D."/>
            <person name="Lalanne C."/>
            <person name="Gautier V."/>
            <person name="Ament-Velasquez S.L."/>
            <person name="Kruys A."/>
            <person name="Hutchinson M.I."/>
            <person name="Powell A.J."/>
            <person name="Barry K."/>
            <person name="Miller A.N."/>
            <person name="Grigoriev I.V."/>
            <person name="Debuchy R."/>
            <person name="Gladieux P."/>
            <person name="Thoren M.H."/>
            <person name="Johannesson H."/>
        </authorList>
    </citation>
    <scope>NUCLEOTIDE SEQUENCE</scope>
    <source>
        <strain evidence="2">CBS 508.74</strain>
    </source>
</reference>
<evidence type="ECO:0000256" key="1">
    <source>
        <dbReference type="SAM" id="SignalP"/>
    </source>
</evidence>
<comment type="caution">
    <text evidence="2">The sequence shown here is derived from an EMBL/GenBank/DDBJ whole genome shotgun (WGS) entry which is preliminary data.</text>
</comment>
<reference evidence="2" key="1">
    <citation type="journal article" date="2023" name="Mol. Phylogenet. Evol.">
        <title>Genome-scale phylogeny and comparative genomics of the fungal order Sordariales.</title>
        <authorList>
            <person name="Hensen N."/>
            <person name="Bonometti L."/>
            <person name="Westerberg I."/>
            <person name="Brannstrom I.O."/>
            <person name="Guillou S."/>
            <person name="Cros-Aarteil S."/>
            <person name="Calhoun S."/>
            <person name="Haridas S."/>
            <person name="Kuo A."/>
            <person name="Mondo S."/>
            <person name="Pangilinan J."/>
            <person name="Riley R."/>
            <person name="LaButti K."/>
            <person name="Andreopoulos B."/>
            <person name="Lipzen A."/>
            <person name="Chen C."/>
            <person name="Yan M."/>
            <person name="Daum C."/>
            <person name="Ng V."/>
            <person name="Clum A."/>
            <person name="Steindorff A."/>
            <person name="Ohm R.A."/>
            <person name="Martin F."/>
            <person name="Silar P."/>
            <person name="Natvig D.O."/>
            <person name="Lalanne C."/>
            <person name="Gautier V."/>
            <person name="Ament-Velasquez S.L."/>
            <person name="Kruys A."/>
            <person name="Hutchinson M.I."/>
            <person name="Powell A.J."/>
            <person name="Barry K."/>
            <person name="Miller A.N."/>
            <person name="Grigoriev I.V."/>
            <person name="Debuchy R."/>
            <person name="Gladieux P."/>
            <person name="Hiltunen Thoren M."/>
            <person name="Johannesson H."/>
        </authorList>
    </citation>
    <scope>NUCLEOTIDE SEQUENCE</scope>
    <source>
        <strain evidence="2">CBS 508.74</strain>
    </source>
</reference>
<evidence type="ECO:0008006" key="4">
    <source>
        <dbReference type="Google" id="ProtNLM"/>
    </source>
</evidence>
<feature type="chain" id="PRO_5042944769" description="Secreted protein" evidence="1">
    <location>
        <begin position="22"/>
        <end position="79"/>
    </location>
</feature>
<evidence type="ECO:0000313" key="3">
    <source>
        <dbReference type="Proteomes" id="UP001302812"/>
    </source>
</evidence>
<dbReference type="AlphaFoldDB" id="A0AAN6YWM7"/>
<dbReference type="RefSeq" id="XP_064674381.1">
    <property type="nucleotide sequence ID" value="XM_064814404.1"/>
</dbReference>
<dbReference type="EMBL" id="MU853333">
    <property type="protein sequence ID" value="KAK4116811.1"/>
    <property type="molecule type" value="Genomic_DNA"/>
</dbReference>
<accession>A0AAN6YWM7</accession>
<protein>
    <recommendedName>
        <fullName evidence="4">Secreted protein</fullName>
    </recommendedName>
</protein>
<name>A0AAN6YWM7_9PEZI</name>